<reference evidence="2" key="1">
    <citation type="submission" date="2022-08" db="EMBL/GenBank/DDBJ databases">
        <authorList>
            <person name="Gutierrez-Valencia J."/>
        </authorList>
    </citation>
    <scope>NUCLEOTIDE SEQUENCE</scope>
</reference>
<dbReference type="InterPro" id="IPR029377">
    <property type="entry name" value="TMEM220"/>
</dbReference>
<dbReference type="PANTHER" id="PTHR34262">
    <property type="entry name" value="TRANSMEMBRANE PROTEIN 220"/>
    <property type="match status" value="1"/>
</dbReference>
<evidence type="ECO:0000256" key="1">
    <source>
        <dbReference type="SAM" id="Phobius"/>
    </source>
</evidence>
<evidence type="ECO:0000313" key="3">
    <source>
        <dbReference type="Proteomes" id="UP001154282"/>
    </source>
</evidence>
<evidence type="ECO:0000313" key="2">
    <source>
        <dbReference type="EMBL" id="CAI0554025.1"/>
    </source>
</evidence>
<accession>A0AAV0R8Z1</accession>
<gene>
    <name evidence="2" type="ORF">LITE_LOCUS47043</name>
</gene>
<sequence length="231" mass="26397">MATSTKLFTLCSGLMGALFAYSASVQLNDPDWYFWFPLYTGACAVNLMNVAAATSNPVSRRIAEVTLWAALFLFCKVVVEDLATGTAGLWSLDLRERVVREKIGSGMVFVSMVLHFKAFPLPEAEGFQLWTPFCFLQSYGWWRNEVRVIVKYEWIIMSFHRSTMSQWLIFRLLRSGTCSIVYLVIESRKQPLHRGDCTERSHFMQCNIRIPAQKNACPAQNKIAARNPFNK</sequence>
<evidence type="ECO:0008006" key="4">
    <source>
        <dbReference type="Google" id="ProtNLM"/>
    </source>
</evidence>
<comment type="caution">
    <text evidence="2">The sequence shown here is derived from an EMBL/GenBank/DDBJ whole genome shotgun (WGS) entry which is preliminary data.</text>
</comment>
<dbReference type="AlphaFoldDB" id="A0AAV0R8Z1"/>
<name>A0AAV0R8Z1_9ROSI</name>
<keyword evidence="1" id="KW-0812">Transmembrane</keyword>
<protein>
    <recommendedName>
        <fullName evidence="4">Transmembrane protein 220</fullName>
    </recommendedName>
</protein>
<dbReference type="PANTHER" id="PTHR34262:SF1">
    <property type="entry name" value="TRANSMEMBRANE PROTEIN 220"/>
    <property type="match status" value="1"/>
</dbReference>
<keyword evidence="3" id="KW-1185">Reference proteome</keyword>
<dbReference type="EMBL" id="CAMGYJ010000010">
    <property type="protein sequence ID" value="CAI0554025.1"/>
    <property type="molecule type" value="Genomic_DNA"/>
</dbReference>
<keyword evidence="1" id="KW-1133">Transmembrane helix</keyword>
<dbReference type="Proteomes" id="UP001154282">
    <property type="component" value="Unassembled WGS sequence"/>
</dbReference>
<organism evidence="2 3">
    <name type="scientific">Linum tenue</name>
    <dbReference type="NCBI Taxonomy" id="586396"/>
    <lineage>
        <taxon>Eukaryota</taxon>
        <taxon>Viridiplantae</taxon>
        <taxon>Streptophyta</taxon>
        <taxon>Embryophyta</taxon>
        <taxon>Tracheophyta</taxon>
        <taxon>Spermatophyta</taxon>
        <taxon>Magnoliopsida</taxon>
        <taxon>eudicotyledons</taxon>
        <taxon>Gunneridae</taxon>
        <taxon>Pentapetalae</taxon>
        <taxon>rosids</taxon>
        <taxon>fabids</taxon>
        <taxon>Malpighiales</taxon>
        <taxon>Linaceae</taxon>
        <taxon>Linum</taxon>
    </lineage>
</organism>
<dbReference type="Pfam" id="PF15071">
    <property type="entry name" value="TMEM220"/>
    <property type="match status" value="1"/>
</dbReference>
<feature type="transmembrane region" description="Helical" evidence="1">
    <location>
        <begin position="32"/>
        <end position="53"/>
    </location>
</feature>
<proteinExistence type="predicted"/>
<keyword evidence="1" id="KW-0472">Membrane</keyword>